<dbReference type="STRING" id="29170.A0A368FDP5"/>
<gene>
    <name evidence="1" type="ORF">ANCCAN_25257</name>
</gene>
<dbReference type="EMBL" id="JOJR01002194">
    <property type="protein sequence ID" value="RCN28990.1"/>
    <property type="molecule type" value="Genomic_DNA"/>
</dbReference>
<dbReference type="AlphaFoldDB" id="A0A368FDP5"/>
<dbReference type="Proteomes" id="UP000252519">
    <property type="component" value="Unassembled WGS sequence"/>
</dbReference>
<sequence>MGGEFALGTSTACNVVHEVARAIIDVLHDEAFPLPVRSTWEKSSDLFRTKWDYPAAVGALDRKHVEIVGMKSS</sequence>
<keyword evidence="2" id="KW-1185">Reference proteome</keyword>
<comment type="caution">
    <text evidence="1">The sequence shown here is derived from an EMBL/GenBank/DDBJ whole genome shotgun (WGS) entry which is preliminary data.</text>
</comment>
<evidence type="ECO:0000313" key="1">
    <source>
        <dbReference type="EMBL" id="RCN28990.1"/>
    </source>
</evidence>
<proteinExistence type="predicted"/>
<evidence type="ECO:0000313" key="2">
    <source>
        <dbReference type="Proteomes" id="UP000252519"/>
    </source>
</evidence>
<protein>
    <submittedName>
        <fullName evidence="1">Uncharacterized protein</fullName>
    </submittedName>
</protein>
<reference evidence="1 2" key="1">
    <citation type="submission" date="2014-10" db="EMBL/GenBank/DDBJ databases">
        <title>Draft genome of the hookworm Ancylostoma caninum.</title>
        <authorList>
            <person name="Mitreva M."/>
        </authorList>
    </citation>
    <scope>NUCLEOTIDE SEQUENCE [LARGE SCALE GENOMIC DNA]</scope>
    <source>
        <strain evidence="1 2">Baltimore</strain>
    </source>
</reference>
<name>A0A368FDP5_ANCCA</name>
<dbReference type="OrthoDB" id="5874107at2759"/>
<accession>A0A368FDP5</accession>
<organism evidence="1 2">
    <name type="scientific">Ancylostoma caninum</name>
    <name type="common">Dog hookworm</name>
    <dbReference type="NCBI Taxonomy" id="29170"/>
    <lineage>
        <taxon>Eukaryota</taxon>
        <taxon>Metazoa</taxon>
        <taxon>Ecdysozoa</taxon>
        <taxon>Nematoda</taxon>
        <taxon>Chromadorea</taxon>
        <taxon>Rhabditida</taxon>
        <taxon>Rhabditina</taxon>
        <taxon>Rhabditomorpha</taxon>
        <taxon>Strongyloidea</taxon>
        <taxon>Ancylostomatidae</taxon>
        <taxon>Ancylostomatinae</taxon>
        <taxon>Ancylostoma</taxon>
    </lineage>
</organism>